<name>A0ACB0IR49_TRIPR</name>
<evidence type="ECO:0000313" key="2">
    <source>
        <dbReference type="Proteomes" id="UP001177021"/>
    </source>
</evidence>
<sequence length="255" mass="29037">MEVEVKLRLANAEAHRHVTTLLSPFHVITHHQHNHFFDGTTSELSSRHATLRLRFYNDNQRCVVSLKSKGVLVNGVRRVEEDEEDLNPKTGRECVAEPGKLGSVESRILRRVKEEFGVVGENGFLGLGGFRNLRNVYDWKGLKLEVDETDFDFGTLFEIECESVDPEEAKRVLEEFLKENGIDYSYSVASKFSIFRSGKLAHQSTRKFICYDSDSNSHHHAKKKNKNQNSNGTKSCKVITNPLLLEDLRKIVSSS</sequence>
<protein>
    <submittedName>
        <fullName evidence="1">Uncharacterized protein</fullName>
    </submittedName>
</protein>
<accession>A0ACB0IR49</accession>
<keyword evidence="2" id="KW-1185">Reference proteome</keyword>
<evidence type="ECO:0000313" key="1">
    <source>
        <dbReference type="EMBL" id="CAJ2634642.1"/>
    </source>
</evidence>
<dbReference type="EMBL" id="CASHSV030000002">
    <property type="protein sequence ID" value="CAJ2634642.1"/>
    <property type="molecule type" value="Genomic_DNA"/>
</dbReference>
<gene>
    <name evidence="1" type="ORF">MILVUS5_LOCUS5483</name>
</gene>
<reference evidence="1" key="1">
    <citation type="submission" date="2023-10" db="EMBL/GenBank/DDBJ databases">
        <authorList>
            <person name="Rodriguez Cubillos JULIANA M."/>
            <person name="De Vega J."/>
        </authorList>
    </citation>
    <scope>NUCLEOTIDE SEQUENCE</scope>
</reference>
<proteinExistence type="predicted"/>
<organism evidence="1 2">
    <name type="scientific">Trifolium pratense</name>
    <name type="common">Red clover</name>
    <dbReference type="NCBI Taxonomy" id="57577"/>
    <lineage>
        <taxon>Eukaryota</taxon>
        <taxon>Viridiplantae</taxon>
        <taxon>Streptophyta</taxon>
        <taxon>Embryophyta</taxon>
        <taxon>Tracheophyta</taxon>
        <taxon>Spermatophyta</taxon>
        <taxon>Magnoliopsida</taxon>
        <taxon>eudicotyledons</taxon>
        <taxon>Gunneridae</taxon>
        <taxon>Pentapetalae</taxon>
        <taxon>rosids</taxon>
        <taxon>fabids</taxon>
        <taxon>Fabales</taxon>
        <taxon>Fabaceae</taxon>
        <taxon>Papilionoideae</taxon>
        <taxon>50 kb inversion clade</taxon>
        <taxon>NPAAA clade</taxon>
        <taxon>Hologalegina</taxon>
        <taxon>IRL clade</taxon>
        <taxon>Trifolieae</taxon>
        <taxon>Trifolium</taxon>
    </lineage>
</organism>
<comment type="caution">
    <text evidence="1">The sequence shown here is derived from an EMBL/GenBank/DDBJ whole genome shotgun (WGS) entry which is preliminary data.</text>
</comment>
<dbReference type="Proteomes" id="UP001177021">
    <property type="component" value="Unassembled WGS sequence"/>
</dbReference>